<proteinExistence type="predicted"/>
<organism evidence="1 2">
    <name type="scientific">Sphaerospermopsis kisseleviana CS-549</name>
    <dbReference type="NCBI Taxonomy" id="3021783"/>
    <lineage>
        <taxon>Bacteria</taxon>
        <taxon>Bacillati</taxon>
        <taxon>Cyanobacteriota</taxon>
        <taxon>Cyanophyceae</taxon>
        <taxon>Nostocales</taxon>
        <taxon>Aphanizomenonaceae</taxon>
        <taxon>Sphaerospermopsis</taxon>
        <taxon>Sphaerospermopsis kisseleviana</taxon>
    </lineage>
</organism>
<evidence type="ECO:0000313" key="1">
    <source>
        <dbReference type="EMBL" id="MDB9443595.1"/>
    </source>
</evidence>
<dbReference type="EMBL" id="JAQMTI010000255">
    <property type="protein sequence ID" value="MDB9443595.1"/>
    <property type="molecule type" value="Genomic_DNA"/>
</dbReference>
<reference evidence="1 2" key="1">
    <citation type="submission" date="2023-01" db="EMBL/GenBank/DDBJ databases">
        <title>Genomes from the Australian National Cyanobacteria Reference Collection.</title>
        <authorList>
            <person name="Willis A."/>
            <person name="Lee E.M.F."/>
        </authorList>
    </citation>
    <scope>NUCLEOTIDE SEQUENCE [LARGE SCALE GENOMIC DNA]</scope>
    <source>
        <strain evidence="1 2">CS-549</strain>
    </source>
</reference>
<keyword evidence="2" id="KW-1185">Reference proteome</keyword>
<protein>
    <submittedName>
        <fullName evidence="1">Uncharacterized protein</fullName>
    </submittedName>
</protein>
<accession>A0ABT4ZX60</accession>
<comment type="caution">
    <text evidence="1">The sequence shown here is derived from an EMBL/GenBank/DDBJ whole genome shotgun (WGS) entry which is preliminary data.</text>
</comment>
<dbReference type="Proteomes" id="UP001211711">
    <property type="component" value="Unassembled WGS sequence"/>
</dbReference>
<gene>
    <name evidence="1" type="ORF">PN497_19885</name>
</gene>
<name>A0ABT4ZX60_9CYAN</name>
<dbReference type="RefSeq" id="WP_096568564.1">
    <property type="nucleotide sequence ID" value="NZ_JAQMTI010000255.1"/>
</dbReference>
<sequence length="96" mass="10474">MNKIISSAIAVSAITVSTVFGLSLVNVNSSKADLPSKREIAQSLRQSGQLPQTVVLQLDTKSLNNLTCEITTIPANRSSYSPTNRYDRQVFKCTSR</sequence>
<evidence type="ECO:0000313" key="2">
    <source>
        <dbReference type="Proteomes" id="UP001211711"/>
    </source>
</evidence>